<feature type="compositionally biased region" description="Low complexity" evidence="1">
    <location>
        <begin position="1097"/>
        <end position="1148"/>
    </location>
</feature>
<name>K5VZN9_PHACS</name>
<reference evidence="2 3" key="1">
    <citation type="journal article" date="2012" name="BMC Genomics">
        <title>Comparative genomics of the white-rot fungi, Phanerochaete carnosa and P. chrysosporium, to elucidate the genetic basis of the distinct wood types they colonize.</title>
        <authorList>
            <person name="Suzuki H."/>
            <person name="MacDonald J."/>
            <person name="Syed K."/>
            <person name="Salamov A."/>
            <person name="Hori C."/>
            <person name="Aerts A."/>
            <person name="Henrissat B."/>
            <person name="Wiebenga A."/>
            <person name="vanKuyk P.A."/>
            <person name="Barry K."/>
            <person name="Lindquist E."/>
            <person name="LaButti K."/>
            <person name="Lapidus A."/>
            <person name="Lucas S."/>
            <person name="Coutinho P."/>
            <person name="Gong Y."/>
            <person name="Samejima M."/>
            <person name="Mahadevan R."/>
            <person name="Abou-Zaid M."/>
            <person name="de Vries R.P."/>
            <person name="Igarashi K."/>
            <person name="Yadav J.S."/>
            <person name="Grigoriev I.V."/>
            <person name="Master E.R."/>
        </authorList>
    </citation>
    <scope>NUCLEOTIDE SEQUENCE [LARGE SCALE GENOMIC DNA]</scope>
    <source>
        <strain evidence="2 3">HHB-10118-sp</strain>
    </source>
</reference>
<evidence type="ECO:0000313" key="3">
    <source>
        <dbReference type="Proteomes" id="UP000008370"/>
    </source>
</evidence>
<dbReference type="GeneID" id="18913261"/>
<accession>K5VZN9</accession>
<feature type="region of interest" description="Disordered" evidence="1">
    <location>
        <begin position="1078"/>
        <end position="1192"/>
    </location>
</feature>
<organism evidence="2 3">
    <name type="scientific">Phanerochaete carnosa (strain HHB-10118-sp)</name>
    <name type="common">White-rot fungus</name>
    <name type="synonym">Peniophora carnosa</name>
    <dbReference type="NCBI Taxonomy" id="650164"/>
    <lineage>
        <taxon>Eukaryota</taxon>
        <taxon>Fungi</taxon>
        <taxon>Dikarya</taxon>
        <taxon>Basidiomycota</taxon>
        <taxon>Agaricomycotina</taxon>
        <taxon>Agaricomycetes</taxon>
        <taxon>Polyporales</taxon>
        <taxon>Phanerochaetaceae</taxon>
        <taxon>Phanerochaete</taxon>
    </lineage>
</organism>
<dbReference type="KEGG" id="pco:PHACADRAFT_212679"/>
<proteinExistence type="predicted"/>
<dbReference type="EMBL" id="JH930476">
    <property type="protein sequence ID" value="EKM52089.1"/>
    <property type="molecule type" value="Genomic_DNA"/>
</dbReference>
<gene>
    <name evidence="2" type="ORF">PHACADRAFT_212679</name>
</gene>
<dbReference type="InParanoid" id="K5VZN9"/>
<sequence>MFATAPLVERDGPVWQEWLAFFSYFLHPSPSRNPYSRTIDTTLTLVFIMCIDGNSGPLSIRYVTAQLEALWRNANDCAPHAAHYDYKSNEYESTRYIRALREFHFLTRRATTGLREDDLFFSAKFAMPELKFLCNHTVFLRLNIESGHLNLSYKDSAKLSARADHSKNIALKGVEVVFALPILRSNISGRDEKIGNLGARHLIQMMIFALDQEKFVRFTLGDNKLSDDAKEAFQFYLKHYLLFLQTSGNHSVLRTESTDELRQLIRKDIRIFDKVDPALIAQFYQMHWQNACGKRNGPAWGKLDLCLATICSDWINGCSLENTHFFINFHSPTVEPLCNQEVIIKFHIKELGFFEKAGIDETVNPKVDLSDQQWQFAFIVKCVKAEGLGVVTLDLDTARFSRFDSFFGKGEPIEQTKHYIDLMIKFFSHDYIDILARFSLHIILGLPLSPDNSGRDYAAEWTETEENEGDHFARKHTHAMMWSERIQNTAIYPGCHEVVALSEETINRVLRSRLETVREWQIGKLFSINILDLKVRLLTSGKAIIYIQANGMISVRKREKSLKWWTRLFWLRPQPTDQLDSVDFEAVTLAYEVDISKVPHDFLIVEVDTVVKDYYETWTHHFWNWLCSHTRHTHTEATTVEKQAVHLMHFALNFKSARYVEELSNVTDLGTDDTSLEKLNTIRQYIPEYLAALTHYGHNILHTVPICKLPRTDEPLDLFAFTDVDYRVLTKKEITIDTCLNFETLETEIPLVVIYGVTGGAKMPTFSGKWAAGWQAVGRESVGTLGLSREIFLQRYILDQLKTVNAMTTIVPKNVDVVDDVWHVDLTTWYLHPTRNQSKVGCQWKPVKVDSLDFMEYEWKYRDEWNHEHEGHHEDTANGEYYLHCNTKNTLIVPTMFDPKGVELDLRGETIVKVGGKHNGQKWSRSTIGTWGAKIKLDTSNGLKIVVDRIPIQVKPAAETCTDEWTFDPSTIHLQNLSLKSDALDALVIGQLRFLLESSWEYCVMGIQSIKLRAPVITRAGDLICELDLDKDMVRPPMLEVAEWVKYRTRWYSEWVENGRLKAWGYGQVRGEYTVDKDGKVDTTPIADRGVPKPNGAANKAVDPAPAPAKAAAPAPAPAKAADPTPAPAPAKAADPTPAPAPAKAAAPAPAPAPAKPADASKDSATAPANGAAGTNGTAAPQPAPEPAKATA</sequence>
<dbReference type="HOGENOM" id="CLU_005808_0_0_1"/>
<dbReference type="RefSeq" id="XP_007399870.1">
    <property type="nucleotide sequence ID" value="XM_007399808.1"/>
</dbReference>
<keyword evidence="3" id="KW-1185">Reference proteome</keyword>
<feature type="compositionally biased region" description="Low complexity" evidence="1">
    <location>
        <begin position="1163"/>
        <end position="1192"/>
    </location>
</feature>
<dbReference type="Proteomes" id="UP000008370">
    <property type="component" value="Unassembled WGS sequence"/>
</dbReference>
<dbReference type="AlphaFoldDB" id="K5VZN9"/>
<evidence type="ECO:0000256" key="1">
    <source>
        <dbReference type="SAM" id="MobiDB-lite"/>
    </source>
</evidence>
<evidence type="ECO:0000313" key="2">
    <source>
        <dbReference type="EMBL" id="EKM52089.1"/>
    </source>
</evidence>
<dbReference type="OrthoDB" id="5429442at2759"/>
<protein>
    <submittedName>
        <fullName evidence="2">Uncharacterized protein</fullName>
    </submittedName>
</protein>